<proteinExistence type="predicted"/>
<gene>
    <name evidence="1" type="ORF">B0H17DRAFT_1144736</name>
</gene>
<sequence length="261" mass="28448">MSPVPSQSLKFPRSLAIAHSPSRADYPVQIDVSVTAAACAMPFVDRPPGCLPRGRGLLRADRLYSHVPLSKDHASGTFKASIMSFTNTAAQTSFGESTGLITDIPHYHRQVSLVVPYFLLIQPDLVACIIFASAAEKSQLLVDLVNHNIKLLQKRPDFAASIMTSARAEFPKEAHADKLLDRLGKLDPTAGGDGLAHVHIRISVLAVDSKDSSRIGTFGYDRCPRRSEQRWIMLTDSEEKLCRNDCPPLGTAAGRVAARTF</sequence>
<organism evidence="1 2">
    <name type="scientific">Mycena rosella</name>
    <name type="common">Pink bonnet</name>
    <name type="synonym">Agaricus rosellus</name>
    <dbReference type="NCBI Taxonomy" id="1033263"/>
    <lineage>
        <taxon>Eukaryota</taxon>
        <taxon>Fungi</taxon>
        <taxon>Dikarya</taxon>
        <taxon>Basidiomycota</taxon>
        <taxon>Agaricomycotina</taxon>
        <taxon>Agaricomycetes</taxon>
        <taxon>Agaricomycetidae</taxon>
        <taxon>Agaricales</taxon>
        <taxon>Marasmiineae</taxon>
        <taxon>Mycenaceae</taxon>
        <taxon>Mycena</taxon>
    </lineage>
</organism>
<reference evidence="1" key="1">
    <citation type="submission" date="2023-03" db="EMBL/GenBank/DDBJ databases">
        <title>Massive genome expansion in bonnet fungi (Mycena s.s.) driven by repeated elements and novel gene families across ecological guilds.</title>
        <authorList>
            <consortium name="Lawrence Berkeley National Laboratory"/>
            <person name="Harder C.B."/>
            <person name="Miyauchi S."/>
            <person name="Viragh M."/>
            <person name="Kuo A."/>
            <person name="Thoen E."/>
            <person name="Andreopoulos B."/>
            <person name="Lu D."/>
            <person name="Skrede I."/>
            <person name="Drula E."/>
            <person name="Henrissat B."/>
            <person name="Morin E."/>
            <person name="Kohler A."/>
            <person name="Barry K."/>
            <person name="LaButti K."/>
            <person name="Morin E."/>
            <person name="Salamov A."/>
            <person name="Lipzen A."/>
            <person name="Mereny Z."/>
            <person name="Hegedus B."/>
            <person name="Baldrian P."/>
            <person name="Stursova M."/>
            <person name="Weitz H."/>
            <person name="Taylor A."/>
            <person name="Grigoriev I.V."/>
            <person name="Nagy L.G."/>
            <person name="Martin F."/>
            <person name="Kauserud H."/>
        </authorList>
    </citation>
    <scope>NUCLEOTIDE SEQUENCE</scope>
    <source>
        <strain evidence="1">CBHHK067</strain>
    </source>
</reference>
<name>A0AAD7G6P0_MYCRO</name>
<accession>A0AAD7G6P0</accession>
<dbReference type="Proteomes" id="UP001221757">
    <property type="component" value="Unassembled WGS sequence"/>
</dbReference>
<evidence type="ECO:0000313" key="2">
    <source>
        <dbReference type="Proteomes" id="UP001221757"/>
    </source>
</evidence>
<evidence type="ECO:0000313" key="1">
    <source>
        <dbReference type="EMBL" id="KAJ7661131.1"/>
    </source>
</evidence>
<dbReference type="AlphaFoldDB" id="A0AAD7G6P0"/>
<dbReference type="EMBL" id="JARKIE010000252">
    <property type="protein sequence ID" value="KAJ7661131.1"/>
    <property type="molecule type" value="Genomic_DNA"/>
</dbReference>
<protein>
    <submittedName>
        <fullName evidence="1">Uncharacterized protein</fullName>
    </submittedName>
</protein>
<keyword evidence="2" id="KW-1185">Reference proteome</keyword>
<comment type="caution">
    <text evidence="1">The sequence shown here is derived from an EMBL/GenBank/DDBJ whole genome shotgun (WGS) entry which is preliminary data.</text>
</comment>